<dbReference type="SUPFAM" id="SSF56112">
    <property type="entry name" value="Protein kinase-like (PK-like)"/>
    <property type="match status" value="1"/>
</dbReference>
<dbReference type="AlphaFoldDB" id="A0A2N9H9E8"/>
<sequence>MKPFTEDQCIKSCMEDCMCAVAVFRLGDSCWKKKLPLSNGKVDSNINEGKAFIKIRNNNSITLPDHRLPIPEAKKNRDNLILMWSMLLGSSVEKEFKTEVTVIGQTHHKNLVRLLGFSDEGHQRLLVYEFLSNGTLASFLFGDLKPSWYQRIQIAIGIARGLLYLHEECSSQIIHCDIKPQNILLDDYYNARISDFGLAKRLIMDQSKTHTNVRGTKGYVAPEWFRNMPITAKVDVYSYGVMLLEIICCRRSIDMETIGEEKAILTDWAYDCYLEGRLESLVKYDVEALDDWKKLERFVMVAIWCIQEDPCLRPTMRRATQMLEGVVEVLVPPCPYPYSKAG</sequence>
<dbReference type="InterPro" id="IPR000719">
    <property type="entry name" value="Prot_kinase_dom"/>
</dbReference>
<dbReference type="EMBL" id="OIVN01003063">
    <property type="protein sequence ID" value="SPD08535.1"/>
    <property type="molecule type" value="Genomic_DNA"/>
</dbReference>
<protein>
    <recommendedName>
        <fullName evidence="2">Protein kinase domain-containing protein</fullName>
    </recommendedName>
</protein>
<dbReference type="GO" id="GO:0004672">
    <property type="term" value="F:protein kinase activity"/>
    <property type="evidence" value="ECO:0007669"/>
    <property type="project" value="InterPro"/>
</dbReference>
<organism evidence="3">
    <name type="scientific">Fagus sylvatica</name>
    <name type="common">Beechnut</name>
    <dbReference type="NCBI Taxonomy" id="28930"/>
    <lineage>
        <taxon>Eukaryota</taxon>
        <taxon>Viridiplantae</taxon>
        <taxon>Streptophyta</taxon>
        <taxon>Embryophyta</taxon>
        <taxon>Tracheophyta</taxon>
        <taxon>Spermatophyta</taxon>
        <taxon>Magnoliopsida</taxon>
        <taxon>eudicotyledons</taxon>
        <taxon>Gunneridae</taxon>
        <taxon>Pentapetalae</taxon>
        <taxon>rosids</taxon>
        <taxon>fabids</taxon>
        <taxon>Fagales</taxon>
        <taxon>Fagaceae</taxon>
        <taxon>Fagus</taxon>
    </lineage>
</organism>
<dbReference type="InterPro" id="IPR011009">
    <property type="entry name" value="Kinase-like_dom_sf"/>
</dbReference>
<proteinExistence type="predicted"/>
<evidence type="ECO:0000259" key="2">
    <source>
        <dbReference type="PROSITE" id="PS50011"/>
    </source>
</evidence>
<gene>
    <name evidence="3" type="ORF">FSB_LOCUS36417</name>
</gene>
<name>A0A2N9H9E8_FAGSY</name>
<keyword evidence="1" id="KW-0732">Signal</keyword>
<dbReference type="Gene3D" id="3.30.200.20">
    <property type="entry name" value="Phosphorylase Kinase, domain 1"/>
    <property type="match status" value="1"/>
</dbReference>
<dbReference type="Gene3D" id="1.10.510.10">
    <property type="entry name" value="Transferase(Phosphotransferase) domain 1"/>
    <property type="match status" value="1"/>
</dbReference>
<feature type="domain" description="Protein kinase" evidence="2">
    <location>
        <begin position="40"/>
        <end position="327"/>
    </location>
</feature>
<evidence type="ECO:0000256" key="1">
    <source>
        <dbReference type="ARBA" id="ARBA00022729"/>
    </source>
</evidence>
<dbReference type="PROSITE" id="PS00108">
    <property type="entry name" value="PROTEIN_KINASE_ST"/>
    <property type="match status" value="1"/>
</dbReference>
<reference evidence="3" key="1">
    <citation type="submission" date="2018-02" db="EMBL/GenBank/DDBJ databases">
        <authorList>
            <person name="Cohen D.B."/>
            <person name="Kent A.D."/>
        </authorList>
    </citation>
    <scope>NUCLEOTIDE SEQUENCE</scope>
</reference>
<dbReference type="InterPro" id="IPR051343">
    <property type="entry name" value="G-type_lectin_kinases/EP1-like"/>
</dbReference>
<dbReference type="InterPro" id="IPR008271">
    <property type="entry name" value="Ser/Thr_kinase_AS"/>
</dbReference>
<dbReference type="Pfam" id="PF00069">
    <property type="entry name" value="Pkinase"/>
    <property type="match status" value="1"/>
</dbReference>
<dbReference type="GO" id="GO:0005524">
    <property type="term" value="F:ATP binding"/>
    <property type="evidence" value="ECO:0007669"/>
    <property type="project" value="InterPro"/>
</dbReference>
<dbReference type="FunFam" id="1.10.510.10:FF:000237">
    <property type="entry name" value="G-type lectin S-receptor-like serine/threonine-protein kinase"/>
    <property type="match status" value="1"/>
</dbReference>
<dbReference type="PANTHER" id="PTHR47976:SF15">
    <property type="entry name" value="G-TYPE LECTIN S-RECEPTOR-LIKE SERINE_THREONINE-PROTEIN KINASE RLK1"/>
    <property type="match status" value="1"/>
</dbReference>
<dbReference type="PANTHER" id="PTHR47976">
    <property type="entry name" value="G-TYPE LECTIN S-RECEPTOR-LIKE SERINE/THREONINE-PROTEIN KINASE SD2-5"/>
    <property type="match status" value="1"/>
</dbReference>
<evidence type="ECO:0000313" key="3">
    <source>
        <dbReference type="EMBL" id="SPD08535.1"/>
    </source>
</evidence>
<dbReference type="SMART" id="SM00220">
    <property type="entry name" value="S_TKc"/>
    <property type="match status" value="1"/>
</dbReference>
<dbReference type="PROSITE" id="PS50011">
    <property type="entry name" value="PROTEIN_KINASE_DOM"/>
    <property type="match status" value="1"/>
</dbReference>
<accession>A0A2N9H9E8</accession>